<feature type="non-terminal residue" evidence="2">
    <location>
        <position position="1"/>
    </location>
</feature>
<dbReference type="EMBL" id="CAMKVN010013131">
    <property type="protein sequence ID" value="CAI2195846.1"/>
    <property type="molecule type" value="Genomic_DNA"/>
</dbReference>
<sequence length="460" mass="53245">SIIAEYFDKTPTQWSYLGYLEAMKPYFDIGTPIQKLKSLWRKRFLSYLKEIVLKDGTSEEQRKTALFLVTQKYGCEISQFWNQFDLSRKLKAKQNEAQVNTQISALKVLDVATIDQADEFTKRRSFVHPDPSQLDKSDYYQNDDDEDIDNSDDNSTKINSMKQKKRKAHIAFDEKLDDQYDDKQPFTHKNINADQIDDVHSTSNISFASSSTVDDSSFDNDEKIKIDLTDITKQLEQEPLIEWVVDDIQVTRKFREYQRKVLNKASNEGLTWNDTYEVLRQARQLCNKSAKTSFPFRGLSSIIILCWPCPYPMFTTEEWRLIMKTNPYASTGPVFPLEVSSSLKDAVYKHWIGEDAYIYAGESILSKAVARSFNDIYESVPLIAPSKMTEDEHCYKILHPATRPFFLNSKKEYEVQLNRAMNGSKKRPDFSCVVNNVAFLISEIKPLGCTPLLRKKDSLK</sequence>
<reference evidence="2" key="1">
    <citation type="submission" date="2022-08" db="EMBL/GenBank/DDBJ databases">
        <authorList>
            <person name="Kallberg Y."/>
            <person name="Tangrot J."/>
            <person name="Rosling A."/>
        </authorList>
    </citation>
    <scope>NUCLEOTIDE SEQUENCE</scope>
    <source>
        <strain evidence="2">Wild A</strain>
    </source>
</reference>
<keyword evidence="3" id="KW-1185">Reference proteome</keyword>
<feature type="non-terminal residue" evidence="2">
    <location>
        <position position="460"/>
    </location>
</feature>
<protein>
    <submittedName>
        <fullName evidence="2">7121_t:CDS:1</fullName>
    </submittedName>
</protein>
<evidence type="ECO:0000256" key="1">
    <source>
        <dbReference type="SAM" id="MobiDB-lite"/>
    </source>
</evidence>
<comment type="caution">
    <text evidence="2">The sequence shown here is derived from an EMBL/GenBank/DDBJ whole genome shotgun (WGS) entry which is preliminary data.</text>
</comment>
<dbReference type="OrthoDB" id="2445463at2759"/>
<name>A0A9W4T7I3_9GLOM</name>
<dbReference type="Proteomes" id="UP001153678">
    <property type="component" value="Unassembled WGS sequence"/>
</dbReference>
<accession>A0A9W4T7I3</accession>
<dbReference type="AlphaFoldDB" id="A0A9W4T7I3"/>
<feature type="compositionally biased region" description="Acidic residues" evidence="1">
    <location>
        <begin position="141"/>
        <end position="152"/>
    </location>
</feature>
<organism evidence="2 3">
    <name type="scientific">Funneliformis geosporum</name>
    <dbReference type="NCBI Taxonomy" id="1117311"/>
    <lineage>
        <taxon>Eukaryota</taxon>
        <taxon>Fungi</taxon>
        <taxon>Fungi incertae sedis</taxon>
        <taxon>Mucoromycota</taxon>
        <taxon>Glomeromycotina</taxon>
        <taxon>Glomeromycetes</taxon>
        <taxon>Glomerales</taxon>
        <taxon>Glomeraceae</taxon>
        <taxon>Funneliformis</taxon>
    </lineage>
</organism>
<evidence type="ECO:0000313" key="3">
    <source>
        <dbReference type="Proteomes" id="UP001153678"/>
    </source>
</evidence>
<gene>
    <name evidence="2" type="ORF">FWILDA_LOCUS17280</name>
</gene>
<evidence type="ECO:0000313" key="2">
    <source>
        <dbReference type="EMBL" id="CAI2195846.1"/>
    </source>
</evidence>
<proteinExistence type="predicted"/>
<feature type="region of interest" description="Disordered" evidence="1">
    <location>
        <begin position="125"/>
        <end position="164"/>
    </location>
</feature>